<organism evidence="1 2">
    <name type="scientific">Chlorovirus heliozoae</name>
    <dbReference type="NCBI Taxonomy" id="322019"/>
    <lineage>
        <taxon>Viruses</taxon>
        <taxon>Varidnaviria</taxon>
        <taxon>Bamfordvirae</taxon>
        <taxon>Nucleocytoviricota</taxon>
        <taxon>Megaviricetes</taxon>
        <taxon>Algavirales</taxon>
        <taxon>Phycodnaviridae</taxon>
        <taxon>Chlorovirus</taxon>
    </lineage>
</organism>
<gene>
    <name evidence="1" type="primary">Z449R</name>
    <name evidence="1" type="ORF">ATCV1_Z449R</name>
</gene>
<sequence length="97" mass="10707">MSRSRLQSLFFFDITIRTMESMREVCFLYTPCLLRMFITTSIPPSCPLLLSLGTTGALLTSLSSNASCSFRTSFLAIKIAIAAIPIVNRGTITFISM</sequence>
<proteinExistence type="predicted"/>
<accession>A7K959</accession>
<name>A7K959_9PHYC</name>
<dbReference type="Proteomes" id="UP000202420">
    <property type="component" value="Segment"/>
</dbReference>
<protein>
    <submittedName>
        <fullName evidence="1">Uncharacterized protein Z449R</fullName>
    </submittedName>
</protein>
<dbReference type="KEGG" id="vg:5470830"/>
<keyword evidence="2" id="KW-1185">Reference proteome</keyword>
<dbReference type="RefSeq" id="YP_001426930.1">
    <property type="nucleotide sequence ID" value="NC_008724.1"/>
</dbReference>
<evidence type="ECO:0000313" key="1">
    <source>
        <dbReference type="EMBL" id="ABT16583.1"/>
    </source>
</evidence>
<evidence type="ECO:0000313" key="2">
    <source>
        <dbReference type="Proteomes" id="UP000202420"/>
    </source>
</evidence>
<dbReference type="EMBL" id="EF101928">
    <property type="protein sequence ID" value="ABT16583.1"/>
    <property type="molecule type" value="Genomic_DNA"/>
</dbReference>
<reference evidence="1 2" key="1">
    <citation type="submission" date="2006-09" db="EMBL/GenBank/DDBJ databases">
        <title>Sequence and annotation of the 288-kb ATCV-1 virus that infects an endosymbiotic Chlorella strain of the heliozoon Acanthocystis turfacea.</title>
        <authorList>
            <person name="Fitzgerald L.A."/>
            <person name="Graves M.V."/>
            <person name="Li X."/>
            <person name="Pfitzner A.J.P."/>
            <person name="Hartigan J."/>
            <person name="Van Etten J.L."/>
        </authorList>
    </citation>
    <scope>NUCLEOTIDE SEQUENCE [LARGE SCALE GENOMIC DNA]</scope>
    <source>
        <strain evidence="1 2">ATCV-1</strain>
    </source>
</reference>
<dbReference type="GeneID" id="5470830"/>